<comment type="caution">
    <text evidence="1">The sequence shown here is derived from an EMBL/GenBank/DDBJ whole genome shotgun (WGS) entry which is preliminary data.</text>
</comment>
<protein>
    <submittedName>
        <fullName evidence="1">Uncharacterized protein</fullName>
    </submittedName>
</protein>
<dbReference type="AlphaFoldDB" id="A0A4Y3K9V3"/>
<evidence type="ECO:0000313" key="1">
    <source>
        <dbReference type="EMBL" id="GEA80763.1"/>
    </source>
</evidence>
<name>A0A4Y3K9V3_CELUD</name>
<sequence length="64" mass="6948">MLEPYVVDMLAETPEVTEALNSARIDALTAASTVALTVWDAEVVLDAVHVNDIELPVRLIAESR</sequence>
<accession>A0A4Y3K9V3</accession>
<dbReference type="EMBL" id="BJLP01000016">
    <property type="protein sequence ID" value="GEA80763.1"/>
    <property type="molecule type" value="Genomic_DNA"/>
</dbReference>
<proteinExistence type="predicted"/>
<reference evidence="1 2" key="1">
    <citation type="submission" date="2019-06" db="EMBL/GenBank/DDBJ databases">
        <title>Whole genome shotgun sequence of Cellulomonas uda NBRC 3747.</title>
        <authorList>
            <person name="Hosoyama A."/>
            <person name="Uohara A."/>
            <person name="Ohji S."/>
            <person name="Ichikawa N."/>
        </authorList>
    </citation>
    <scope>NUCLEOTIDE SEQUENCE [LARGE SCALE GENOMIC DNA]</scope>
    <source>
        <strain evidence="1 2">NBRC 3747</strain>
    </source>
</reference>
<keyword evidence="2" id="KW-1185">Reference proteome</keyword>
<gene>
    <name evidence="1" type="ORF">CUD01_12070</name>
</gene>
<organism evidence="1 2">
    <name type="scientific">Cellulomonas uda</name>
    <dbReference type="NCBI Taxonomy" id="1714"/>
    <lineage>
        <taxon>Bacteria</taxon>
        <taxon>Bacillati</taxon>
        <taxon>Actinomycetota</taxon>
        <taxon>Actinomycetes</taxon>
        <taxon>Micrococcales</taxon>
        <taxon>Cellulomonadaceae</taxon>
        <taxon>Cellulomonas</taxon>
    </lineage>
</organism>
<evidence type="ECO:0000313" key="2">
    <source>
        <dbReference type="Proteomes" id="UP000315842"/>
    </source>
</evidence>
<dbReference type="Proteomes" id="UP000315842">
    <property type="component" value="Unassembled WGS sequence"/>
</dbReference>